<evidence type="ECO:0000313" key="5">
    <source>
        <dbReference type="EMBL" id="TRL35070.1"/>
    </source>
</evidence>
<protein>
    <submittedName>
        <fullName evidence="5">Molybdate ABC transporter substrate-binding protein</fullName>
    </submittedName>
</protein>
<dbReference type="AlphaFoldDB" id="A0A549SZM3"/>
<reference evidence="5 6" key="1">
    <citation type="submission" date="2019-07" db="EMBL/GenBank/DDBJ databases">
        <title>Ln-dependent methylotrophs.</title>
        <authorList>
            <person name="Tani A."/>
        </authorList>
    </citation>
    <scope>NUCLEOTIDE SEQUENCE [LARGE SCALE GENOMIC DNA]</scope>
    <source>
        <strain evidence="5 6">SM89A</strain>
    </source>
</reference>
<evidence type="ECO:0000256" key="1">
    <source>
        <dbReference type="ARBA" id="ARBA00009175"/>
    </source>
</evidence>
<evidence type="ECO:0000313" key="6">
    <source>
        <dbReference type="Proteomes" id="UP000316781"/>
    </source>
</evidence>
<dbReference type="Pfam" id="PF13531">
    <property type="entry name" value="SBP_bac_11"/>
    <property type="match status" value="1"/>
</dbReference>
<dbReference type="NCBIfam" id="TIGR01256">
    <property type="entry name" value="modA"/>
    <property type="match status" value="1"/>
</dbReference>
<sequence length="319" mass="33155">MRMSKYNTSHNGGELGWLACVVPFYEGVWGMQKYKMKAVLSAAAVVVSLFSGGASPALATNINVSAAANFCAPPNPNDPTPLGDLITAFQNTTGYTVTLVQCGATGTLANQITSGNSLNVDLFLAANSATPASLASGYGVGSPFVYAVGTLAFWSNTPGVNVSSGYNSSTYSKVAVANTTTAPYGTAASQLLTGRYGLTAPLSSNSLVNIYSNIDTTFQAVKNQTETVGFVALSQICKNGAYPPSGSSALAYPPTDTSVSPVIYNYDPINQSGLRIARSARTSAEDTALNAFVAYLTDHTLSPQSQMITTLLNYCYGVP</sequence>
<dbReference type="GO" id="GO:0046872">
    <property type="term" value="F:metal ion binding"/>
    <property type="evidence" value="ECO:0007669"/>
    <property type="project" value="UniProtKB-KW"/>
</dbReference>
<dbReference type="EMBL" id="VJMF01000034">
    <property type="protein sequence ID" value="TRL35070.1"/>
    <property type="molecule type" value="Genomic_DNA"/>
</dbReference>
<keyword evidence="2" id="KW-0479">Metal-binding</keyword>
<dbReference type="Proteomes" id="UP000316781">
    <property type="component" value="Unassembled WGS sequence"/>
</dbReference>
<dbReference type="InterPro" id="IPR005950">
    <property type="entry name" value="ModA"/>
</dbReference>
<accession>A0A549SZM3</accession>
<comment type="similarity">
    <text evidence="1">Belongs to the bacterial solute-binding protein ModA family.</text>
</comment>
<dbReference type="PANTHER" id="PTHR30632">
    <property type="entry name" value="MOLYBDATE-BINDING PERIPLASMIC PROTEIN"/>
    <property type="match status" value="1"/>
</dbReference>
<dbReference type="InterPro" id="IPR050682">
    <property type="entry name" value="ModA/WtpA"/>
</dbReference>
<feature type="transmembrane region" description="Helical" evidence="4">
    <location>
        <begin position="38"/>
        <end position="59"/>
    </location>
</feature>
<dbReference type="GO" id="GO:0015689">
    <property type="term" value="P:molybdate ion transport"/>
    <property type="evidence" value="ECO:0007669"/>
    <property type="project" value="InterPro"/>
</dbReference>
<evidence type="ECO:0000256" key="2">
    <source>
        <dbReference type="ARBA" id="ARBA00022723"/>
    </source>
</evidence>
<evidence type="ECO:0000256" key="3">
    <source>
        <dbReference type="ARBA" id="ARBA00022729"/>
    </source>
</evidence>
<name>A0A549SZM3_METSR</name>
<dbReference type="GO" id="GO:0030973">
    <property type="term" value="F:molybdate ion binding"/>
    <property type="evidence" value="ECO:0007669"/>
    <property type="project" value="TreeGrafter"/>
</dbReference>
<proteinExistence type="inferred from homology"/>
<keyword evidence="3" id="KW-0732">Signal</keyword>
<evidence type="ECO:0000256" key="4">
    <source>
        <dbReference type="SAM" id="Phobius"/>
    </source>
</evidence>
<comment type="caution">
    <text evidence="5">The sequence shown here is derived from an EMBL/GenBank/DDBJ whole genome shotgun (WGS) entry which is preliminary data.</text>
</comment>
<dbReference type="SUPFAM" id="SSF53850">
    <property type="entry name" value="Periplasmic binding protein-like II"/>
    <property type="match status" value="1"/>
</dbReference>
<organism evidence="5 6">
    <name type="scientific">Methylosinus sporium</name>
    <dbReference type="NCBI Taxonomy" id="428"/>
    <lineage>
        <taxon>Bacteria</taxon>
        <taxon>Pseudomonadati</taxon>
        <taxon>Pseudomonadota</taxon>
        <taxon>Alphaproteobacteria</taxon>
        <taxon>Hyphomicrobiales</taxon>
        <taxon>Methylocystaceae</taxon>
        <taxon>Methylosinus</taxon>
    </lineage>
</organism>
<keyword evidence="4" id="KW-0812">Transmembrane</keyword>
<dbReference type="PANTHER" id="PTHR30632:SF14">
    <property type="entry name" value="TUNGSTATE_MOLYBDATE_CHROMATE-BINDING PROTEIN MODA"/>
    <property type="match status" value="1"/>
</dbReference>
<keyword evidence="4" id="KW-1133">Transmembrane helix</keyword>
<gene>
    <name evidence="5" type="primary">modA</name>
    <name evidence="5" type="ORF">FM996_08530</name>
</gene>
<dbReference type="Gene3D" id="3.40.190.10">
    <property type="entry name" value="Periplasmic binding protein-like II"/>
    <property type="match status" value="2"/>
</dbReference>
<keyword evidence="4" id="KW-0472">Membrane</keyword>